<reference evidence="4" key="1">
    <citation type="submission" date="2023-08" db="EMBL/GenBank/DDBJ databases">
        <authorList>
            <person name="Audoor S."/>
            <person name="Bilcke G."/>
        </authorList>
    </citation>
    <scope>NUCLEOTIDE SEQUENCE</scope>
</reference>
<dbReference type="GO" id="GO:0043565">
    <property type="term" value="F:sequence-specific DNA binding"/>
    <property type="evidence" value="ECO:0007669"/>
    <property type="project" value="InterPro"/>
</dbReference>
<comment type="caution">
    <text evidence="4">The sequence shown here is derived from an EMBL/GenBank/DDBJ whole genome shotgun (WGS) entry which is preliminary data.</text>
</comment>
<feature type="compositionally biased region" description="Polar residues" evidence="2">
    <location>
        <begin position="1"/>
        <end position="11"/>
    </location>
</feature>
<protein>
    <recommendedName>
        <fullName evidence="3">HSF-type DNA-binding domain-containing protein</fullName>
    </recommendedName>
</protein>
<evidence type="ECO:0000256" key="1">
    <source>
        <dbReference type="ARBA" id="ARBA00023125"/>
    </source>
</evidence>
<evidence type="ECO:0000256" key="2">
    <source>
        <dbReference type="SAM" id="MobiDB-lite"/>
    </source>
</evidence>
<feature type="region of interest" description="Disordered" evidence="2">
    <location>
        <begin position="459"/>
        <end position="558"/>
    </location>
</feature>
<dbReference type="InterPro" id="IPR000232">
    <property type="entry name" value="HSF_DNA-bd"/>
</dbReference>
<dbReference type="AlphaFoldDB" id="A0AAD2CYU7"/>
<evidence type="ECO:0000259" key="3">
    <source>
        <dbReference type="Pfam" id="PF00447"/>
    </source>
</evidence>
<feature type="compositionally biased region" description="Low complexity" evidence="2">
    <location>
        <begin position="471"/>
        <end position="491"/>
    </location>
</feature>
<evidence type="ECO:0000313" key="4">
    <source>
        <dbReference type="EMBL" id="CAJ1942712.1"/>
    </source>
</evidence>
<organism evidence="4 5">
    <name type="scientific">Cylindrotheca closterium</name>
    <dbReference type="NCBI Taxonomy" id="2856"/>
    <lineage>
        <taxon>Eukaryota</taxon>
        <taxon>Sar</taxon>
        <taxon>Stramenopiles</taxon>
        <taxon>Ochrophyta</taxon>
        <taxon>Bacillariophyta</taxon>
        <taxon>Bacillariophyceae</taxon>
        <taxon>Bacillariophycidae</taxon>
        <taxon>Bacillariales</taxon>
        <taxon>Bacillariaceae</taxon>
        <taxon>Cylindrotheca</taxon>
    </lineage>
</organism>
<feature type="region of interest" description="Disordered" evidence="2">
    <location>
        <begin position="1"/>
        <end position="32"/>
    </location>
</feature>
<keyword evidence="1" id="KW-0238">DNA-binding</keyword>
<dbReference type="Proteomes" id="UP001295423">
    <property type="component" value="Unassembled WGS sequence"/>
</dbReference>
<proteinExistence type="predicted"/>
<dbReference type="Pfam" id="PF00447">
    <property type="entry name" value="HSF_DNA-bind"/>
    <property type="match status" value="1"/>
</dbReference>
<name>A0AAD2CYU7_9STRA</name>
<accession>A0AAD2CYU7</accession>
<dbReference type="GO" id="GO:0003700">
    <property type="term" value="F:DNA-binding transcription factor activity"/>
    <property type="evidence" value="ECO:0007669"/>
    <property type="project" value="InterPro"/>
</dbReference>
<keyword evidence="5" id="KW-1185">Reference proteome</keyword>
<dbReference type="Gene3D" id="1.10.10.10">
    <property type="entry name" value="Winged helix-like DNA-binding domain superfamily/Winged helix DNA-binding domain"/>
    <property type="match status" value="1"/>
</dbReference>
<dbReference type="InterPro" id="IPR036388">
    <property type="entry name" value="WH-like_DNA-bd_sf"/>
</dbReference>
<sequence>MPHHSSQSSARPASEMPSVHSHSLYSPQGIPSEAMRGHTVAHIMRPNNSHGPYSSPPCYHPTGMVTPMKQNSWIHGAPMSRSMPTLETPKSADSLDRSTSTKQDDSTVATLATESDDLEKREQATASALLMVSGKVKMEPRTEISNASTTSTTSNVPLKKRKNLGFLRPKTESVSTSSHDPCHISPVSHSSLESGGRTISKEEGSPERTPASTVRTESYDSKESPVGNLAAAQTLLETSKINSTTEIAPPTHVSVPHFPTVLHQVLADEACAGSVVQWTEEGEAWKVLRWDALRRQVLPKYFADLTDEHGRGSGTIDAFLWHLTAWGFEEKQDGSYRHDFFIRGAQKLCSKMRSSGIPGVIQQGKGILKAVSPLRSDRSMLEVPSLSTSRPQLENTVANHPNKRARYALGGWAQRPQEVVDASGWGRFYPEAQQVGMRHVAGQYISYPMAHPATPYAPPHPQVTRSGRGRMGMSRSAAASPIPSTPIARSAFPVSNRGKGRKGGSVCRSSLPSPVTVPAGRASPLISYEAPDNASEASNAAARTNKRKLPLAQKTVMK</sequence>
<feature type="region of interest" description="Disordered" evidence="2">
    <location>
        <begin position="74"/>
        <end position="120"/>
    </location>
</feature>
<gene>
    <name evidence="4" type="ORF">CYCCA115_LOCUS8084</name>
</gene>
<evidence type="ECO:0000313" key="5">
    <source>
        <dbReference type="Proteomes" id="UP001295423"/>
    </source>
</evidence>
<dbReference type="EMBL" id="CAKOGP040001112">
    <property type="protein sequence ID" value="CAJ1942712.1"/>
    <property type="molecule type" value="Genomic_DNA"/>
</dbReference>
<feature type="region of interest" description="Disordered" evidence="2">
    <location>
        <begin position="170"/>
        <end position="226"/>
    </location>
</feature>
<feature type="domain" description="HSF-type DNA-binding" evidence="3">
    <location>
        <begin position="258"/>
        <end position="353"/>
    </location>
</feature>
<feature type="compositionally biased region" description="Polar residues" evidence="2">
    <location>
        <begin position="97"/>
        <end position="113"/>
    </location>
</feature>